<sequence length="395" mass="46023">MRNCSSDGSSHLTRIEVHLKENEKEIKKLKQEVEDMRSMSDELLSHNNIFSTNGDFSVLKNLEAQIDSLKEELKYETALRSRIEEELSCALSELRFYRTSTVDDIAHQEKNEVELQHEKSMVNFLNELKAQIHFNLSSSIEQKNTNRSILKKEYCSEKLFGFGSLRKTAYEFMNEVVEICRRGEIAIKSLDELQHKHSVLQKQYNGSHELIEDALHKVAELINLSQTLTKERDGAIQNKERAECELSQLRLVIDKLTEESNQRTREEVEKVKAEANENIENLLNELHHMEKERYQLAIQLECYKTKDIGNHINDIYNEGESKLDCQLDSFRKRAIHAESLCDELKLRLETECNNKERLIASKQVEIEQLNGKVTIILTSETLHEPVHLTKIHINY</sequence>
<dbReference type="Proteomes" id="UP000311919">
    <property type="component" value="Unassembled WGS sequence"/>
</dbReference>
<evidence type="ECO:0000313" key="2">
    <source>
        <dbReference type="EMBL" id="TNN11807.1"/>
    </source>
</evidence>
<feature type="coiled-coil region" evidence="1">
    <location>
        <begin position="12"/>
        <end position="86"/>
    </location>
</feature>
<dbReference type="STRING" id="6182.A0A4Z2D5P9"/>
<name>A0A4Z2D5P9_SCHJA</name>
<proteinExistence type="predicted"/>
<keyword evidence="1" id="KW-0175">Coiled coil</keyword>
<dbReference type="AlphaFoldDB" id="A0A4Z2D5P9"/>
<evidence type="ECO:0000256" key="1">
    <source>
        <dbReference type="SAM" id="Coils"/>
    </source>
</evidence>
<dbReference type="OrthoDB" id="551053at2759"/>
<reference evidence="2 3" key="1">
    <citation type="submission" date="2019-03" db="EMBL/GenBank/DDBJ databases">
        <title>An improved genome assembly of the fluke Schistosoma japonicum.</title>
        <authorList>
            <person name="Hu W."/>
            <person name="Luo F."/>
            <person name="Yin M."/>
            <person name="Mo X."/>
            <person name="Sun C."/>
            <person name="Wu Q."/>
            <person name="Zhu B."/>
            <person name="Xiang M."/>
            <person name="Wang J."/>
            <person name="Wang Y."/>
            <person name="Zhang T."/>
            <person name="Xu B."/>
            <person name="Zheng H."/>
            <person name="Feng Z."/>
        </authorList>
    </citation>
    <scope>NUCLEOTIDE SEQUENCE [LARGE SCALE GENOMIC DNA]</scope>
    <source>
        <strain evidence="2">HuSjv2</strain>
        <tissue evidence="2">Worms</tissue>
    </source>
</reference>
<organism evidence="2 3">
    <name type="scientific">Schistosoma japonicum</name>
    <name type="common">Blood fluke</name>
    <dbReference type="NCBI Taxonomy" id="6182"/>
    <lineage>
        <taxon>Eukaryota</taxon>
        <taxon>Metazoa</taxon>
        <taxon>Spiralia</taxon>
        <taxon>Lophotrochozoa</taxon>
        <taxon>Platyhelminthes</taxon>
        <taxon>Trematoda</taxon>
        <taxon>Digenea</taxon>
        <taxon>Strigeidida</taxon>
        <taxon>Schistosomatoidea</taxon>
        <taxon>Schistosomatidae</taxon>
        <taxon>Schistosoma</taxon>
    </lineage>
</organism>
<dbReference type="EMBL" id="SKCS01000282">
    <property type="protein sequence ID" value="TNN11807.1"/>
    <property type="molecule type" value="Genomic_DNA"/>
</dbReference>
<comment type="caution">
    <text evidence="2">The sequence shown here is derived from an EMBL/GenBank/DDBJ whole genome shotgun (WGS) entry which is preliminary data.</text>
</comment>
<evidence type="ECO:0000313" key="3">
    <source>
        <dbReference type="Proteomes" id="UP000311919"/>
    </source>
</evidence>
<accession>A0A4Z2D5P9</accession>
<keyword evidence="3" id="KW-1185">Reference proteome</keyword>
<feature type="coiled-coil region" evidence="1">
    <location>
        <begin position="225"/>
        <end position="299"/>
    </location>
</feature>
<protein>
    <submittedName>
        <fullName evidence="2">Uncharacterized protein</fullName>
    </submittedName>
</protein>
<gene>
    <name evidence="2" type="ORF">EWB00_004303</name>
</gene>